<sequence>MKIVNFKGGLGNQIFFYLMCLYLKESCPKNKIYGNYNSKLLCDHNGLEIQNIFDIELPPETIWSKLVTIFARGASRFIKGVKADDNRFRLNAIYYDGWWQDKKYFLNHIAYLKFREVKLDKTNDKLLRTIQTTNSVSLHIRRGDYLLPKYKKLYGDICTLQYYQSAIHIIEDKMDEPYYFIFSNDIKWVKKNIHLKHAVFVENNTGSNSYIDMFLMSWCKANIIANSSFSYWGAKLNVHQHQIVVYPKKWNQIQTPDLFPNEWYGI</sequence>
<keyword evidence="1" id="KW-0328">Glycosyltransferase</keyword>
<proteinExistence type="predicted"/>
<dbReference type="Pfam" id="PF01531">
    <property type="entry name" value="Glyco_transf_11"/>
    <property type="match status" value="1"/>
</dbReference>
<accession>G5STQ6</accession>
<dbReference type="EMBL" id="AFFY01000045">
    <property type="protein sequence ID" value="EHG99149.1"/>
    <property type="molecule type" value="Genomic_DNA"/>
</dbReference>
<dbReference type="GO" id="GO:0005975">
    <property type="term" value="P:carbohydrate metabolic process"/>
    <property type="evidence" value="ECO:0007669"/>
    <property type="project" value="InterPro"/>
</dbReference>
<evidence type="ECO:0000256" key="1">
    <source>
        <dbReference type="ARBA" id="ARBA00022676"/>
    </source>
</evidence>
<comment type="caution">
    <text evidence="3">The sequence shown here is derived from an EMBL/GenBank/DDBJ whole genome shotgun (WGS) entry which is preliminary data.</text>
</comment>
<dbReference type="AlphaFoldDB" id="G5STQ6"/>
<keyword evidence="2 3" id="KW-0808">Transferase</keyword>
<dbReference type="eggNOG" id="ENOG502ZC3Y">
    <property type="taxonomic scope" value="Bacteria"/>
</dbReference>
<dbReference type="InterPro" id="IPR002516">
    <property type="entry name" value="Glyco_trans_11"/>
</dbReference>
<evidence type="ECO:0000313" key="3">
    <source>
        <dbReference type="EMBL" id="EHG99149.1"/>
    </source>
</evidence>
<name>G5STQ6_9BACT</name>
<evidence type="ECO:0000256" key="2">
    <source>
        <dbReference type="ARBA" id="ARBA00022679"/>
    </source>
</evidence>
<gene>
    <name evidence="3" type="ORF">HMPREF9441_02761</name>
</gene>
<protein>
    <submittedName>
        <fullName evidence="3">Glycosyltransferase, family 11</fullName>
    </submittedName>
</protein>
<dbReference type="GeneID" id="93558104"/>
<keyword evidence="4" id="KW-1185">Reference proteome</keyword>
<dbReference type="STRING" id="762968.HMPREF9441_02761"/>
<dbReference type="CDD" id="cd11301">
    <property type="entry name" value="Fut1_Fut2_like"/>
    <property type="match status" value="1"/>
</dbReference>
<dbReference type="OrthoDB" id="9794601at2"/>
<dbReference type="PATRIC" id="fig|762968.3.peg.2452"/>
<reference evidence="3 4" key="1">
    <citation type="submission" date="2011-03" db="EMBL/GenBank/DDBJ databases">
        <authorList>
            <person name="Weinstock G."/>
            <person name="Sodergren E."/>
            <person name="Clifton S."/>
            <person name="Fulton L."/>
            <person name="Fulton B."/>
            <person name="Courtney L."/>
            <person name="Fronick C."/>
            <person name="Harrison M."/>
            <person name="Strong C."/>
            <person name="Farmer C."/>
            <person name="Delahaunty K."/>
            <person name="Markovic C."/>
            <person name="Hall O."/>
            <person name="Minx P."/>
            <person name="Tomlinson C."/>
            <person name="Mitreva M."/>
            <person name="Hou S."/>
            <person name="Chen J."/>
            <person name="Wollam A."/>
            <person name="Pepin K.H."/>
            <person name="Johnson M."/>
            <person name="Bhonagiri V."/>
            <person name="Zhang X."/>
            <person name="Suruliraj S."/>
            <person name="Warren W."/>
            <person name="Chinwalla A."/>
            <person name="Mardis E.R."/>
            <person name="Wilson R.K."/>
        </authorList>
    </citation>
    <scope>NUCLEOTIDE SEQUENCE [LARGE SCALE GENOMIC DNA]</scope>
    <source>
        <strain evidence="3 4">YIT 11840</strain>
    </source>
</reference>
<dbReference type="PANTHER" id="PTHR11927:SF9">
    <property type="entry name" value="L-FUCOSYLTRANSFERASE"/>
    <property type="match status" value="1"/>
</dbReference>
<evidence type="ECO:0000313" key="4">
    <source>
        <dbReference type="Proteomes" id="UP000003598"/>
    </source>
</evidence>
<dbReference type="HOGENOM" id="CLU_043399_3_1_10"/>
<dbReference type="PANTHER" id="PTHR11927">
    <property type="entry name" value="GALACTOSIDE 2-L-FUCOSYLTRANSFERASE"/>
    <property type="match status" value="1"/>
</dbReference>
<dbReference type="GO" id="GO:0008107">
    <property type="term" value="F:galactoside 2-alpha-L-fucosyltransferase activity"/>
    <property type="evidence" value="ECO:0007669"/>
    <property type="project" value="InterPro"/>
</dbReference>
<dbReference type="RefSeq" id="WP_008621497.1">
    <property type="nucleotide sequence ID" value="NZ_JH376616.1"/>
</dbReference>
<dbReference type="Proteomes" id="UP000003598">
    <property type="component" value="Unassembled WGS sequence"/>
</dbReference>
<dbReference type="GO" id="GO:0016020">
    <property type="term" value="C:membrane"/>
    <property type="evidence" value="ECO:0007669"/>
    <property type="project" value="InterPro"/>
</dbReference>
<organism evidence="3 4">
    <name type="scientific">Paraprevotella clara YIT 11840</name>
    <dbReference type="NCBI Taxonomy" id="762968"/>
    <lineage>
        <taxon>Bacteria</taxon>
        <taxon>Pseudomonadati</taxon>
        <taxon>Bacteroidota</taxon>
        <taxon>Bacteroidia</taxon>
        <taxon>Bacteroidales</taxon>
        <taxon>Prevotellaceae</taxon>
        <taxon>Paraprevotella</taxon>
    </lineage>
</organism>